<dbReference type="GO" id="GO:0005198">
    <property type="term" value="F:structural molecule activity"/>
    <property type="evidence" value="ECO:0007669"/>
    <property type="project" value="InterPro"/>
</dbReference>
<keyword evidence="2 3" id="KW-0175">Coiled coil</keyword>
<feature type="domain" description="IF rod" evidence="5">
    <location>
        <begin position="71"/>
        <end position="158"/>
    </location>
</feature>
<gene>
    <name evidence="6" type="primary">KRT35_0</name>
    <name evidence="6" type="ORF">EYF80_018453</name>
</gene>
<dbReference type="InterPro" id="IPR002957">
    <property type="entry name" value="Keratin_I"/>
</dbReference>
<feature type="compositionally biased region" description="Low complexity" evidence="4">
    <location>
        <begin position="8"/>
        <end position="22"/>
    </location>
</feature>
<evidence type="ECO:0000313" key="7">
    <source>
        <dbReference type="Proteomes" id="UP000314294"/>
    </source>
</evidence>
<dbReference type="AlphaFoldDB" id="A0A4Z2I1J4"/>
<sequence length="158" mass="17639">MTSGMSVRSYSLSRQPSFSSRSLMDTGRARSRASVSFTASSPLNRSASVNQDLNGPTSLQINGLHGNNVNDKEAMKSLNNRLASYLDKVRSLERANADLENKIKHMMVHRIPKGHDHDSMMAKAHAVEEEVRKRTLENARLMLEIDNAKLAADDFRVK</sequence>
<dbReference type="EMBL" id="SRLO01000151">
    <property type="protein sequence ID" value="TNN71375.1"/>
    <property type="molecule type" value="Genomic_DNA"/>
</dbReference>
<feature type="coiled-coil region" evidence="3">
    <location>
        <begin position="75"/>
        <end position="109"/>
    </location>
</feature>
<organism evidence="6 7">
    <name type="scientific">Liparis tanakae</name>
    <name type="common">Tanaka's snailfish</name>
    <dbReference type="NCBI Taxonomy" id="230148"/>
    <lineage>
        <taxon>Eukaryota</taxon>
        <taxon>Metazoa</taxon>
        <taxon>Chordata</taxon>
        <taxon>Craniata</taxon>
        <taxon>Vertebrata</taxon>
        <taxon>Euteleostomi</taxon>
        <taxon>Actinopterygii</taxon>
        <taxon>Neopterygii</taxon>
        <taxon>Teleostei</taxon>
        <taxon>Neoteleostei</taxon>
        <taxon>Acanthomorphata</taxon>
        <taxon>Eupercaria</taxon>
        <taxon>Perciformes</taxon>
        <taxon>Cottioidei</taxon>
        <taxon>Cottales</taxon>
        <taxon>Liparidae</taxon>
        <taxon>Liparis</taxon>
    </lineage>
</organism>
<evidence type="ECO:0000256" key="3">
    <source>
        <dbReference type="SAM" id="Coils"/>
    </source>
</evidence>
<dbReference type="Proteomes" id="UP000314294">
    <property type="component" value="Unassembled WGS sequence"/>
</dbReference>
<dbReference type="InterPro" id="IPR039008">
    <property type="entry name" value="IF_rod_dom"/>
</dbReference>
<name>A0A4Z2I1J4_9TELE</name>
<evidence type="ECO:0000313" key="6">
    <source>
        <dbReference type="EMBL" id="TNN71375.1"/>
    </source>
</evidence>
<comment type="caution">
    <text evidence="6">The sequence shown here is derived from an EMBL/GenBank/DDBJ whole genome shotgun (WGS) entry which is preliminary data.</text>
</comment>
<dbReference type="PANTHER" id="PTHR23239:SF351">
    <property type="entry name" value="KERATIN, TYPE I CYTOSKELETAL 18"/>
    <property type="match status" value="1"/>
</dbReference>
<keyword evidence="1" id="KW-0403">Intermediate filament</keyword>
<dbReference type="Pfam" id="PF00038">
    <property type="entry name" value="Filament"/>
    <property type="match status" value="1"/>
</dbReference>
<dbReference type="SUPFAM" id="SSF64593">
    <property type="entry name" value="Intermediate filament protein, coiled coil region"/>
    <property type="match status" value="1"/>
</dbReference>
<feature type="region of interest" description="Disordered" evidence="4">
    <location>
        <begin position="1"/>
        <end position="26"/>
    </location>
</feature>
<accession>A0A4Z2I1J4</accession>
<dbReference type="PROSITE" id="PS51842">
    <property type="entry name" value="IF_ROD_2"/>
    <property type="match status" value="1"/>
</dbReference>
<dbReference type="OrthoDB" id="2441647at2759"/>
<protein>
    <submittedName>
        <fullName evidence="6">Keratin, type I cuticular Ha5</fullName>
    </submittedName>
</protein>
<evidence type="ECO:0000256" key="2">
    <source>
        <dbReference type="ARBA" id="ARBA00023054"/>
    </source>
</evidence>
<keyword evidence="7" id="KW-1185">Reference proteome</keyword>
<proteinExistence type="predicted"/>
<dbReference type="PANTHER" id="PTHR23239">
    <property type="entry name" value="INTERMEDIATE FILAMENT"/>
    <property type="match status" value="1"/>
</dbReference>
<evidence type="ECO:0000256" key="4">
    <source>
        <dbReference type="SAM" id="MobiDB-lite"/>
    </source>
</evidence>
<evidence type="ECO:0000259" key="5">
    <source>
        <dbReference type="PROSITE" id="PS51842"/>
    </source>
</evidence>
<reference evidence="6 7" key="1">
    <citation type="submission" date="2019-03" db="EMBL/GenBank/DDBJ databases">
        <title>First draft genome of Liparis tanakae, snailfish: a comprehensive survey of snailfish specific genes.</title>
        <authorList>
            <person name="Kim W."/>
            <person name="Song I."/>
            <person name="Jeong J.-H."/>
            <person name="Kim D."/>
            <person name="Kim S."/>
            <person name="Ryu S."/>
            <person name="Song J.Y."/>
            <person name="Lee S.K."/>
        </authorList>
    </citation>
    <scope>NUCLEOTIDE SEQUENCE [LARGE SCALE GENOMIC DNA]</scope>
    <source>
        <tissue evidence="6">Muscle</tissue>
    </source>
</reference>
<evidence type="ECO:0000256" key="1">
    <source>
        <dbReference type="ARBA" id="ARBA00022754"/>
    </source>
</evidence>
<dbReference type="GO" id="GO:0005882">
    <property type="term" value="C:intermediate filament"/>
    <property type="evidence" value="ECO:0007669"/>
    <property type="project" value="UniProtKB-KW"/>
</dbReference>